<comment type="subcellular location">
    <subcellularLocation>
        <location evidence="1">Nucleus</location>
    </subcellularLocation>
</comment>
<keyword evidence="4" id="KW-0238">DNA-binding</keyword>
<evidence type="ECO:0000256" key="7">
    <source>
        <dbReference type="ARBA" id="ARBA00023474"/>
    </source>
</evidence>
<dbReference type="Gene3D" id="3.30.310.10">
    <property type="entry name" value="TATA-Binding Protein"/>
    <property type="match status" value="2"/>
</dbReference>
<dbReference type="AlphaFoldDB" id="A0AAN5D0C7"/>
<dbReference type="InterPro" id="IPR015445">
    <property type="entry name" value="TBP-like"/>
</dbReference>
<feature type="compositionally biased region" description="Low complexity" evidence="9">
    <location>
        <begin position="50"/>
        <end position="91"/>
    </location>
</feature>
<dbReference type="SUPFAM" id="SSF55945">
    <property type="entry name" value="TATA-box binding protein-like"/>
    <property type="match status" value="2"/>
</dbReference>
<organism evidence="10 11">
    <name type="scientific">Pristionchus mayeri</name>
    <dbReference type="NCBI Taxonomy" id="1317129"/>
    <lineage>
        <taxon>Eukaryota</taxon>
        <taxon>Metazoa</taxon>
        <taxon>Ecdysozoa</taxon>
        <taxon>Nematoda</taxon>
        <taxon>Chromadorea</taxon>
        <taxon>Rhabditida</taxon>
        <taxon>Rhabditina</taxon>
        <taxon>Diplogasteromorpha</taxon>
        <taxon>Diplogasteroidea</taxon>
        <taxon>Neodiplogasteridae</taxon>
        <taxon>Pristionchus</taxon>
    </lineage>
</organism>
<dbReference type="GO" id="GO:0003677">
    <property type="term" value="F:DNA binding"/>
    <property type="evidence" value="ECO:0007669"/>
    <property type="project" value="UniProtKB-KW"/>
</dbReference>
<keyword evidence="5" id="KW-0804">Transcription</keyword>
<protein>
    <recommendedName>
        <fullName evidence="7">TATA box-binding protein-like 1</fullName>
    </recommendedName>
    <alternativeName>
        <fullName evidence="8">TBP-like factor</fullName>
    </alternativeName>
</protein>
<evidence type="ECO:0000256" key="5">
    <source>
        <dbReference type="ARBA" id="ARBA00023163"/>
    </source>
</evidence>
<evidence type="ECO:0000256" key="9">
    <source>
        <dbReference type="SAM" id="MobiDB-lite"/>
    </source>
</evidence>
<reference evidence="11" key="1">
    <citation type="submission" date="2022-10" db="EMBL/GenBank/DDBJ databases">
        <title>Genome assembly of Pristionchus species.</title>
        <authorList>
            <person name="Yoshida K."/>
            <person name="Sommer R.J."/>
        </authorList>
    </citation>
    <scope>NUCLEOTIDE SEQUENCE [LARGE SCALE GENOMIC DNA]</scope>
    <source>
        <strain evidence="11">RS5460</strain>
    </source>
</reference>
<evidence type="ECO:0000256" key="3">
    <source>
        <dbReference type="ARBA" id="ARBA00023015"/>
    </source>
</evidence>
<keyword evidence="11" id="KW-1185">Reference proteome</keyword>
<dbReference type="InterPro" id="IPR000814">
    <property type="entry name" value="TBP"/>
</dbReference>
<dbReference type="GO" id="GO:0005634">
    <property type="term" value="C:nucleus"/>
    <property type="evidence" value="ECO:0007669"/>
    <property type="project" value="UniProtKB-SubCell"/>
</dbReference>
<evidence type="ECO:0000313" key="11">
    <source>
        <dbReference type="Proteomes" id="UP001328107"/>
    </source>
</evidence>
<dbReference type="FunFam" id="3.30.310.10:FF:000009">
    <property type="entry name" value="TatA box-binding protein-like protein 1"/>
    <property type="match status" value="1"/>
</dbReference>
<dbReference type="Proteomes" id="UP001328107">
    <property type="component" value="Unassembled WGS sequence"/>
</dbReference>
<proteinExistence type="inferred from homology"/>
<dbReference type="Pfam" id="PF00352">
    <property type="entry name" value="TBP"/>
    <property type="match status" value="2"/>
</dbReference>
<evidence type="ECO:0000313" key="10">
    <source>
        <dbReference type="EMBL" id="GMR54188.1"/>
    </source>
</evidence>
<evidence type="ECO:0000256" key="1">
    <source>
        <dbReference type="ARBA" id="ARBA00004123"/>
    </source>
</evidence>
<feature type="compositionally biased region" description="Basic and acidic residues" evidence="9">
    <location>
        <begin position="92"/>
        <end position="104"/>
    </location>
</feature>
<feature type="compositionally biased region" description="Polar residues" evidence="9">
    <location>
        <begin position="14"/>
        <end position="28"/>
    </location>
</feature>
<feature type="compositionally biased region" description="Low complexity" evidence="9">
    <location>
        <begin position="105"/>
        <end position="159"/>
    </location>
</feature>
<dbReference type="PANTHER" id="PTHR10126">
    <property type="entry name" value="TATA-BOX BINDING PROTEIN"/>
    <property type="match status" value="1"/>
</dbReference>
<dbReference type="EMBL" id="BTRK01000005">
    <property type="protein sequence ID" value="GMR54188.1"/>
    <property type="molecule type" value="Genomic_DNA"/>
</dbReference>
<comment type="caution">
    <text evidence="10">The sequence shown here is derived from an EMBL/GenBank/DDBJ whole genome shotgun (WGS) entry which is preliminary data.</text>
</comment>
<sequence length="506" mass="56115">MSFVYGAYNPKAPNGTTGSSQEAATSATGRKFAVMPKLGGLGYSKPMLKPAAASQAPVEPAAASPTPTAAAPSTSSPSIPTQTAVATSSTVVKRETPSLPEQKHQPVQQPRHQSQQQPQHQSRAHPMQQQQYYQSRPQNVQQHQSRPQMVQQHQQRQQPAYVDQHNYAAPRPTAPVVLRPVIPSMRTGASLGYGAQVRQPVRTIGMGYVAGSSSNSNLSLNVPLREPTPEPMPVVPQQVEIVQEYKVEDDYAVYGTVNDIDVQIRNVVCNYSLPMHIDLKTLAQNTNNVTYDKGRGVLLKQKRDPNCYVKIYSSGKVYIVGCRSEEECMTAARRIARNVQRAMNKLREEVRIRNYRVCNVLATCKMPFGIKIEEVAREYPAESQYEPELSVGLVWRNKEPKATLRIHTTGSVTVTGAQSEADVFTVIERLYPILLKYKCPPRAKGELTAAGKRKREATTMKRENARFSSGYGHPHSKMARVDSGVMGGRVVFSDEEDDDDIYDTDY</sequence>
<evidence type="ECO:0000256" key="4">
    <source>
        <dbReference type="ARBA" id="ARBA00023125"/>
    </source>
</evidence>
<evidence type="ECO:0000256" key="8">
    <source>
        <dbReference type="ARBA" id="ARBA00033173"/>
    </source>
</evidence>
<evidence type="ECO:0000256" key="2">
    <source>
        <dbReference type="ARBA" id="ARBA00005560"/>
    </source>
</evidence>
<keyword evidence="6" id="KW-0539">Nucleus</keyword>
<dbReference type="CDD" id="cd04517">
    <property type="entry name" value="TLF"/>
    <property type="match status" value="1"/>
</dbReference>
<evidence type="ECO:0000256" key="6">
    <source>
        <dbReference type="ARBA" id="ARBA00023242"/>
    </source>
</evidence>
<accession>A0AAN5D0C7</accession>
<gene>
    <name evidence="10" type="ORF">PMAYCL1PPCAC_24383</name>
</gene>
<dbReference type="PRINTS" id="PR00686">
    <property type="entry name" value="TIFACTORIID"/>
</dbReference>
<name>A0AAN5D0C7_9BILA</name>
<comment type="similarity">
    <text evidence="2">Belongs to the TBP family.</text>
</comment>
<dbReference type="GO" id="GO:0006352">
    <property type="term" value="P:DNA-templated transcription initiation"/>
    <property type="evidence" value="ECO:0007669"/>
    <property type="project" value="InterPro"/>
</dbReference>
<dbReference type="InterPro" id="IPR012295">
    <property type="entry name" value="TBP_dom_sf"/>
</dbReference>
<feature type="region of interest" description="Disordered" evidence="9">
    <location>
        <begin position="1"/>
        <end position="161"/>
    </location>
</feature>
<keyword evidence="3" id="KW-0805">Transcription regulation</keyword>